<dbReference type="EMBL" id="CM055747">
    <property type="protein sequence ID" value="KAJ7996119.1"/>
    <property type="molecule type" value="Genomic_DNA"/>
</dbReference>
<keyword evidence="2" id="KW-1185">Reference proteome</keyword>
<evidence type="ECO:0000313" key="2">
    <source>
        <dbReference type="Proteomes" id="UP001157502"/>
    </source>
</evidence>
<evidence type="ECO:0000313" key="1">
    <source>
        <dbReference type="EMBL" id="KAJ7996119.1"/>
    </source>
</evidence>
<accession>A0ACC2FXI9</accession>
<proteinExistence type="predicted"/>
<organism evidence="1 2">
    <name type="scientific">Dallia pectoralis</name>
    <name type="common">Alaska blackfish</name>
    <dbReference type="NCBI Taxonomy" id="75939"/>
    <lineage>
        <taxon>Eukaryota</taxon>
        <taxon>Metazoa</taxon>
        <taxon>Chordata</taxon>
        <taxon>Craniata</taxon>
        <taxon>Vertebrata</taxon>
        <taxon>Euteleostomi</taxon>
        <taxon>Actinopterygii</taxon>
        <taxon>Neopterygii</taxon>
        <taxon>Teleostei</taxon>
        <taxon>Protacanthopterygii</taxon>
        <taxon>Esociformes</taxon>
        <taxon>Umbridae</taxon>
        <taxon>Dallia</taxon>
    </lineage>
</organism>
<reference evidence="1" key="1">
    <citation type="submission" date="2021-05" db="EMBL/GenBank/DDBJ databases">
        <authorList>
            <person name="Pan Q."/>
            <person name="Jouanno E."/>
            <person name="Zahm M."/>
            <person name="Klopp C."/>
            <person name="Cabau C."/>
            <person name="Louis A."/>
            <person name="Berthelot C."/>
            <person name="Parey E."/>
            <person name="Roest Crollius H."/>
            <person name="Montfort J."/>
            <person name="Robinson-Rechavi M."/>
            <person name="Bouchez O."/>
            <person name="Lampietro C."/>
            <person name="Lopez Roques C."/>
            <person name="Donnadieu C."/>
            <person name="Postlethwait J."/>
            <person name="Bobe J."/>
            <person name="Dillon D."/>
            <person name="Chandos A."/>
            <person name="von Hippel F."/>
            <person name="Guiguen Y."/>
        </authorList>
    </citation>
    <scope>NUCLEOTIDE SEQUENCE</scope>
    <source>
        <strain evidence="1">YG-Jan2019</strain>
    </source>
</reference>
<sequence length="732" mass="82688">MLCGHVRPPRHVGHRHCDSCFSRRCKAPVEISVSCVLTPCHLLCGALFHMCKEEEHALLCPNEKVPCLNADFGCPMTMPRSWQASHLQVCPASVVCCSMEWNRWPAEDAQSHIHTVLQENLVKELGGGQAEALDLAMALRDQDHLFHSLKMKKLFPELVERVEEEEQAEARRRAEWRRRKEERKKREALEAQGAIGGVSLANGFPIDQGWCEPLRAKIQEAPREREEEEKQERELTQEERQALARVTVESDSQTGSRYWECMFNMEKGGCMISEAGQGTGSGVRDKRTESQQNQSKTNTETQTPTEANTRLDNVRHTHSDERPDPQCVACLAGPEKRQAYYYGQLEPVKIITVRTFKIPTSFTAKHKRIRNPSHWKRLHVAVDTSDLGVEPKDMPIWEEVQASLLCSLEKELRGHLIAESKSIDALLHDMGTQTYAFLSTPFGCNASLASVTEGRPLQLHLQLQAEGVTSRHNKTSSAFTFLCGHVFRRTEFPKHFRNVHADIQSCASGWFQQRCPLAYLGCTFSQKRFQPSTHTATVTYNQELSCFSLRPTTPTPLHEGAPISTSQSASEPVLNLRRRRLRGGGGGVYEDVLSALPYEVLCYIAGFLDSLSLSQLALVSHLTRDVCSSLLHERGMVTLLWEKKVYKTGLAKWKAMKVVWEFSTVFTPVEAWRFDDNVPSMSQHLKVCPFYTIESRTERVLLLHGANNQVSAGTESKSNTLVASFQRRHLNA</sequence>
<name>A0ACC2FXI9_DALPE</name>
<dbReference type="Proteomes" id="UP001157502">
    <property type="component" value="Chromosome 20"/>
</dbReference>
<comment type="caution">
    <text evidence="1">The sequence shown here is derived from an EMBL/GenBank/DDBJ whole genome shotgun (WGS) entry which is preliminary data.</text>
</comment>
<protein>
    <submittedName>
        <fullName evidence="1">Uncharacterized protein</fullName>
    </submittedName>
</protein>
<gene>
    <name evidence="1" type="ORF">DPEC_G00233770</name>
</gene>